<reference evidence="1 2" key="1">
    <citation type="submission" date="2024-02" db="EMBL/GenBank/DDBJ databases">
        <title>de novo genome assembly of Solanum bulbocastanum strain 11H21.</title>
        <authorList>
            <person name="Hosaka A.J."/>
        </authorList>
    </citation>
    <scope>NUCLEOTIDE SEQUENCE [LARGE SCALE GENOMIC DNA]</scope>
    <source>
        <tissue evidence="1">Young leaves</tissue>
    </source>
</reference>
<evidence type="ECO:0000313" key="2">
    <source>
        <dbReference type="Proteomes" id="UP001371456"/>
    </source>
</evidence>
<proteinExistence type="predicted"/>
<protein>
    <submittedName>
        <fullName evidence="1">Uncharacterized protein</fullName>
    </submittedName>
</protein>
<evidence type="ECO:0000313" key="1">
    <source>
        <dbReference type="EMBL" id="KAK6782324.1"/>
    </source>
</evidence>
<sequence>MESKIDMNKIE</sequence>
<dbReference type="Proteomes" id="UP001371456">
    <property type="component" value="Unassembled WGS sequence"/>
</dbReference>
<organism evidence="1 2">
    <name type="scientific">Solanum bulbocastanum</name>
    <name type="common">Wild potato</name>
    <dbReference type="NCBI Taxonomy" id="147425"/>
    <lineage>
        <taxon>Eukaryota</taxon>
        <taxon>Viridiplantae</taxon>
        <taxon>Streptophyta</taxon>
        <taxon>Embryophyta</taxon>
        <taxon>Tracheophyta</taxon>
        <taxon>Spermatophyta</taxon>
        <taxon>Magnoliopsida</taxon>
        <taxon>eudicotyledons</taxon>
        <taxon>Gunneridae</taxon>
        <taxon>Pentapetalae</taxon>
        <taxon>asterids</taxon>
        <taxon>lamiids</taxon>
        <taxon>Solanales</taxon>
        <taxon>Solanaceae</taxon>
        <taxon>Solanoideae</taxon>
        <taxon>Solaneae</taxon>
        <taxon>Solanum</taxon>
    </lineage>
</organism>
<comment type="caution">
    <text evidence="1">The sequence shown here is derived from an EMBL/GenBank/DDBJ whole genome shotgun (WGS) entry which is preliminary data.</text>
</comment>
<accession>A0AAN8T6M0</accession>
<name>A0AAN8T6M0_SOLBU</name>
<gene>
    <name evidence="1" type="ORF">RDI58_020120</name>
</gene>
<keyword evidence="2" id="KW-1185">Reference proteome</keyword>
<dbReference type="EMBL" id="JBANQN010000008">
    <property type="protein sequence ID" value="KAK6782324.1"/>
    <property type="molecule type" value="Genomic_DNA"/>
</dbReference>